<protein>
    <submittedName>
        <fullName evidence="2">Toxin-antitoxin system, antitoxin component, Xre family</fullName>
    </submittedName>
</protein>
<evidence type="ECO:0000313" key="2">
    <source>
        <dbReference type="EMBL" id="EKY02155.1"/>
    </source>
</evidence>
<evidence type="ECO:0000256" key="1">
    <source>
        <dbReference type="SAM" id="Phobius"/>
    </source>
</evidence>
<keyword evidence="1" id="KW-0812">Transmembrane</keyword>
<dbReference type="EMBL" id="AMEQ01000018">
    <property type="protein sequence ID" value="EKY02155.1"/>
    <property type="molecule type" value="Genomic_DNA"/>
</dbReference>
<name>L1NFU1_9PORP</name>
<organism evidence="2 3">
    <name type="scientific">Porphyromonas catoniae F0037</name>
    <dbReference type="NCBI Taxonomy" id="1127696"/>
    <lineage>
        <taxon>Bacteria</taxon>
        <taxon>Pseudomonadati</taxon>
        <taxon>Bacteroidota</taxon>
        <taxon>Bacteroidia</taxon>
        <taxon>Bacteroidales</taxon>
        <taxon>Porphyromonadaceae</taxon>
        <taxon>Porphyromonas</taxon>
    </lineage>
</organism>
<evidence type="ECO:0000313" key="3">
    <source>
        <dbReference type="Proteomes" id="UP000010408"/>
    </source>
</evidence>
<dbReference type="HOGENOM" id="CLU_2570909_0_0_10"/>
<accession>L1NFU1</accession>
<keyword evidence="1" id="KW-1133">Transmembrane helix</keyword>
<keyword evidence="1" id="KW-0472">Membrane</keyword>
<comment type="caution">
    <text evidence="2">The sequence shown here is derived from an EMBL/GenBank/DDBJ whole genome shotgun (WGS) entry which is preliminary data.</text>
</comment>
<reference evidence="2 3" key="1">
    <citation type="submission" date="2012-05" db="EMBL/GenBank/DDBJ databases">
        <authorList>
            <person name="Weinstock G."/>
            <person name="Sodergren E."/>
            <person name="Lobos E.A."/>
            <person name="Fulton L."/>
            <person name="Fulton R."/>
            <person name="Courtney L."/>
            <person name="Fronick C."/>
            <person name="O'Laughlin M."/>
            <person name="Godfrey J."/>
            <person name="Wilson R.M."/>
            <person name="Miner T."/>
            <person name="Farmer C."/>
            <person name="Delehaunty K."/>
            <person name="Cordes M."/>
            <person name="Minx P."/>
            <person name="Tomlinson C."/>
            <person name="Chen J."/>
            <person name="Wollam A."/>
            <person name="Pepin K.H."/>
            <person name="Bhonagiri V."/>
            <person name="Zhang X."/>
            <person name="Suruliraj S."/>
            <person name="Warren W."/>
            <person name="Mitreva M."/>
            <person name="Mardis E.R."/>
            <person name="Wilson R.K."/>
        </authorList>
    </citation>
    <scope>NUCLEOTIDE SEQUENCE [LARGE SCALE GENOMIC DNA]</scope>
    <source>
        <strain evidence="2 3">F0037</strain>
    </source>
</reference>
<dbReference type="AlphaFoldDB" id="L1NFU1"/>
<sequence>MAKNVGAKLSRKLKQKMQIVGGKLSCLDCVVILVWHRLLGILLVPLEMVPRIEKRFSTASIGIYLQVSYAFQLEDSHPLPC</sequence>
<feature type="transmembrane region" description="Helical" evidence="1">
    <location>
        <begin position="20"/>
        <end position="44"/>
    </location>
</feature>
<dbReference type="Proteomes" id="UP000010408">
    <property type="component" value="Unassembled WGS sequence"/>
</dbReference>
<proteinExistence type="predicted"/>
<gene>
    <name evidence="2" type="ORF">HMPREF9134_00543</name>
</gene>